<keyword evidence="7" id="KW-0704">Schiff base</keyword>
<dbReference type="STRING" id="458.Lrub_1379"/>
<dbReference type="SUPFAM" id="SSF51569">
    <property type="entry name" value="Aldolase"/>
    <property type="match status" value="1"/>
</dbReference>
<dbReference type="EC" id="4.1.2.14" evidence="5"/>
<reference evidence="9 10" key="1">
    <citation type="submission" date="2015-11" db="EMBL/GenBank/DDBJ databases">
        <title>Genomic analysis of 38 Legionella species identifies large and diverse effector repertoires.</title>
        <authorList>
            <person name="Burstein D."/>
            <person name="Amaro F."/>
            <person name="Zusman T."/>
            <person name="Lifshitz Z."/>
            <person name="Cohen O."/>
            <person name="Gilbert J.A."/>
            <person name="Pupko T."/>
            <person name="Shuman H.A."/>
            <person name="Segal G."/>
        </authorList>
    </citation>
    <scope>NUCLEOTIDE SEQUENCE [LARGE SCALE GENOMIC DNA]</scope>
    <source>
        <strain evidence="9 10">WA-270A-C2</strain>
    </source>
</reference>
<comment type="subunit">
    <text evidence="4">Homotrimer.</text>
</comment>
<dbReference type="InterPro" id="IPR013785">
    <property type="entry name" value="Aldolase_TIM"/>
</dbReference>
<dbReference type="NCBIfam" id="TIGR01182">
    <property type="entry name" value="eda"/>
    <property type="match status" value="1"/>
</dbReference>
<keyword evidence="6" id="KW-0456">Lyase</keyword>
<dbReference type="CDD" id="cd00452">
    <property type="entry name" value="KDPG_aldolase"/>
    <property type="match status" value="1"/>
</dbReference>
<comment type="catalytic activity">
    <reaction evidence="1">
        <text>2-dehydro-3-deoxy-6-phospho-D-gluconate = D-glyceraldehyde 3-phosphate + pyruvate</text>
        <dbReference type="Rhea" id="RHEA:17089"/>
        <dbReference type="ChEBI" id="CHEBI:15361"/>
        <dbReference type="ChEBI" id="CHEBI:57569"/>
        <dbReference type="ChEBI" id="CHEBI:59776"/>
        <dbReference type="EC" id="4.1.2.14"/>
    </reaction>
</comment>
<comment type="caution">
    <text evidence="9">The sequence shown here is derived from an EMBL/GenBank/DDBJ whole genome shotgun (WGS) entry which is preliminary data.</text>
</comment>
<dbReference type="PROSITE" id="PS00160">
    <property type="entry name" value="ALDOLASE_KDPG_KHG_2"/>
    <property type="match status" value="1"/>
</dbReference>
<keyword evidence="8" id="KW-0119">Carbohydrate metabolism</keyword>
<evidence type="ECO:0000256" key="2">
    <source>
        <dbReference type="ARBA" id="ARBA00004736"/>
    </source>
</evidence>
<gene>
    <name evidence="9" type="primary">eda</name>
    <name evidence="9" type="ORF">Lrub_1379</name>
</gene>
<keyword evidence="10" id="KW-1185">Reference proteome</keyword>
<accession>A0A0W0XXJ2</accession>
<evidence type="ECO:0000256" key="4">
    <source>
        <dbReference type="ARBA" id="ARBA00011233"/>
    </source>
</evidence>
<evidence type="ECO:0000313" key="9">
    <source>
        <dbReference type="EMBL" id="KTD49028.1"/>
    </source>
</evidence>
<dbReference type="PROSITE" id="PS00159">
    <property type="entry name" value="ALDOLASE_KDPG_KHG_1"/>
    <property type="match status" value="1"/>
</dbReference>
<comment type="pathway">
    <text evidence="2">Carbohydrate acid metabolism; 2-dehydro-3-deoxy-D-gluconate degradation; D-glyceraldehyde 3-phosphate and pyruvate from 2-dehydro-3-deoxy-D-gluconate: step 2/2.</text>
</comment>
<sequence length="219" mass="22932">MPSVNSLSAASVLAMGPIVPVVVLHHLDDALPLAEAVLNGGIKVLEITLRTPVALKAIHLLRERVAEACVGAGTVVNGRQLQQCIEAGAQFAISPGSTTELLQAGLQSQVPLIPGVSNVSEMMEGMNCGYSHFKFFPAEAVGGIALLKAISAPFPALRFCPTGGIHAKNYLDYLALANVECVGGSWIVPDEAIKQKNWSLITDLCSTALEKASHPTAVN</sequence>
<dbReference type="InterPro" id="IPR031337">
    <property type="entry name" value="KDPG/KHG_AS_1"/>
</dbReference>
<dbReference type="InterPro" id="IPR031338">
    <property type="entry name" value="KDPG/KHG_AS_2"/>
</dbReference>
<dbReference type="EMBL" id="LNYT01000007">
    <property type="protein sequence ID" value="KTD49028.1"/>
    <property type="molecule type" value="Genomic_DNA"/>
</dbReference>
<evidence type="ECO:0000256" key="1">
    <source>
        <dbReference type="ARBA" id="ARBA00000654"/>
    </source>
</evidence>
<dbReference type="PANTHER" id="PTHR30246">
    <property type="entry name" value="2-KETO-3-DEOXY-6-PHOSPHOGLUCONATE ALDOLASE"/>
    <property type="match status" value="1"/>
</dbReference>
<name>A0A0W0XXJ2_9GAMM</name>
<dbReference type="Gene3D" id="3.20.20.70">
    <property type="entry name" value="Aldolase class I"/>
    <property type="match status" value="1"/>
</dbReference>
<evidence type="ECO:0000256" key="3">
    <source>
        <dbReference type="ARBA" id="ARBA00006906"/>
    </source>
</evidence>
<dbReference type="InterPro" id="IPR000887">
    <property type="entry name" value="Aldlse_KDPG_KHG"/>
</dbReference>
<evidence type="ECO:0000256" key="5">
    <source>
        <dbReference type="ARBA" id="ARBA00013063"/>
    </source>
</evidence>
<dbReference type="OrthoDB" id="9805177at2"/>
<organism evidence="9 10">
    <name type="scientific">Legionella rubrilucens</name>
    <dbReference type="NCBI Taxonomy" id="458"/>
    <lineage>
        <taxon>Bacteria</taxon>
        <taxon>Pseudomonadati</taxon>
        <taxon>Pseudomonadota</taxon>
        <taxon>Gammaproteobacteria</taxon>
        <taxon>Legionellales</taxon>
        <taxon>Legionellaceae</taxon>
        <taxon>Legionella</taxon>
    </lineage>
</organism>
<dbReference type="NCBIfam" id="NF004325">
    <property type="entry name" value="PRK05718.1"/>
    <property type="match status" value="1"/>
</dbReference>
<evidence type="ECO:0000256" key="6">
    <source>
        <dbReference type="ARBA" id="ARBA00023239"/>
    </source>
</evidence>
<evidence type="ECO:0000256" key="8">
    <source>
        <dbReference type="ARBA" id="ARBA00023277"/>
    </source>
</evidence>
<dbReference type="Pfam" id="PF01081">
    <property type="entry name" value="Aldolase"/>
    <property type="match status" value="1"/>
</dbReference>
<dbReference type="RefSeq" id="WP_058531441.1">
    <property type="nucleotide sequence ID" value="NZ_CAAAIN010000006.1"/>
</dbReference>
<dbReference type="PANTHER" id="PTHR30246:SF1">
    <property type="entry name" value="2-DEHYDRO-3-DEOXY-6-PHOSPHOGALACTONATE ALDOLASE-RELATED"/>
    <property type="match status" value="1"/>
</dbReference>
<dbReference type="Proteomes" id="UP000054608">
    <property type="component" value="Unassembled WGS sequence"/>
</dbReference>
<dbReference type="AlphaFoldDB" id="A0A0W0XXJ2"/>
<proteinExistence type="inferred from homology"/>
<dbReference type="PATRIC" id="fig|458.5.peg.1424"/>
<evidence type="ECO:0000256" key="7">
    <source>
        <dbReference type="ARBA" id="ARBA00023270"/>
    </source>
</evidence>
<comment type="similarity">
    <text evidence="3">Belongs to the KHG/KDPG aldolase family.</text>
</comment>
<evidence type="ECO:0000313" key="10">
    <source>
        <dbReference type="Proteomes" id="UP000054608"/>
    </source>
</evidence>
<dbReference type="GO" id="GO:0008675">
    <property type="term" value="F:2-dehydro-3-deoxy-phosphogluconate aldolase activity"/>
    <property type="evidence" value="ECO:0007669"/>
    <property type="project" value="UniProtKB-EC"/>
</dbReference>
<protein>
    <recommendedName>
        <fullName evidence="5">2-dehydro-3-deoxy-phosphogluconate aldolase</fullName>
        <ecNumber evidence="5">4.1.2.14</ecNumber>
    </recommendedName>
</protein>